<accession>A0AAW2Z9N1</accession>
<dbReference type="Gene3D" id="3.30.530.20">
    <property type="match status" value="1"/>
</dbReference>
<evidence type="ECO:0000313" key="2">
    <source>
        <dbReference type="EMBL" id="KAL0485663.1"/>
    </source>
</evidence>
<evidence type="ECO:0000313" key="3">
    <source>
        <dbReference type="Proteomes" id="UP001431209"/>
    </source>
</evidence>
<dbReference type="EMBL" id="JAOPGA020001156">
    <property type="protein sequence ID" value="KAL0485663.1"/>
    <property type="molecule type" value="Genomic_DNA"/>
</dbReference>
<dbReference type="CDD" id="cd00177">
    <property type="entry name" value="START"/>
    <property type="match status" value="1"/>
</dbReference>
<proteinExistence type="predicted"/>
<sequence>MKRLNSSYKVNPDCNNEKNAGMLYDPNQIQVTEEDFSRILADIKDKDMWETVFKSDNRTVMISKSVFYNGKKGTKKMCETGVIPYSVEEVFHAYTDKDCIQKIEKEISAITEIDYIESSAFALTVLKFQYNLPFPMSNRDFCLIHSARRYKDGYIMIRKSVKHPNCPPDKGYIRAVASGGIVFEKLGPNKTRYTQTYFTDYSGWVTSGLFNKIIQMRDNKWHDAMVWSCRVRRDKSLEEPPKKSYGIINTLLYNDDHSGAIGHM</sequence>
<reference evidence="2 3" key="1">
    <citation type="submission" date="2024-03" db="EMBL/GenBank/DDBJ databases">
        <title>The Acrasis kona genome and developmental transcriptomes reveal deep origins of eukaryotic multicellular pathways.</title>
        <authorList>
            <person name="Sheikh S."/>
            <person name="Fu C.-J."/>
            <person name="Brown M.W."/>
            <person name="Baldauf S.L."/>
        </authorList>
    </citation>
    <scope>NUCLEOTIDE SEQUENCE [LARGE SCALE GENOMIC DNA]</scope>
    <source>
        <strain evidence="2 3">ATCC MYA-3509</strain>
    </source>
</reference>
<comment type="caution">
    <text evidence="2">The sequence shown here is derived from an EMBL/GenBank/DDBJ whole genome shotgun (WGS) entry which is preliminary data.</text>
</comment>
<evidence type="ECO:0000259" key="1">
    <source>
        <dbReference type="PROSITE" id="PS50848"/>
    </source>
</evidence>
<dbReference type="InterPro" id="IPR002913">
    <property type="entry name" value="START_lipid-bd_dom"/>
</dbReference>
<feature type="domain" description="START" evidence="1">
    <location>
        <begin position="18"/>
        <end position="175"/>
    </location>
</feature>
<dbReference type="Proteomes" id="UP001431209">
    <property type="component" value="Unassembled WGS sequence"/>
</dbReference>
<organism evidence="2 3">
    <name type="scientific">Acrasis kona</name>
    <dbReference type="NCBI Taxonomy" id="1008807"/>
    <lineage>
        <taxon>Eukaryota</taxon>
        <taxon>Discoba</taxon>
        <taxon>Heterolobosea</taxon>
        <taxon>Tetramitia</taxon>
        <taxon>Eutetramitia</taxon>
        <taxon>Acrasidae</taxon>
        <taxon>Acrasis</taxon>
    </lineage>
</organism>
<dbReference type="PROSITE" id="PS50848">
    <property type="entry name" value="START"/>
    <property type="match status" value="1"/>
</dbReference>
<dbReference type="GO" id="GO:0008289">
    <property type="term" value="F:lipid binding"/>
    <property type="evidence" value="ECO:0007669"/>
    <property type="project" value="InterPro"/>
</dbReference>
<gene>
    <name evidence="2" type="ORF">AKO1_003342</name>
</gene>
<dbReference type="InterPro" id="IPR023393">
    <property type="entry name" value="START-like_dom_sf"/>
</dbReference>
<dbReference type="PANTHER" id="PTHR19308">
    <property type="entry name" value="PHOSPHATIDYLCHOLINE TRANSFER PROTEIN"/>
    <property type="match status" value="1"/>
</dbReference>
<dbReference type="Pfam" id="PF01852">
    <property type="entry name" value="START"/>
    <property type="match status" value="1"/>
</dbReference>
<dbReference type="GO" id="GO:0005737">
    <property type="term" value="C:cytoplasm"/>
    <property type="evidence" value="ECO:0007669"/>
    <property type="project" value="UniProtKB-ARBA"/>
</dbReference>
<name>A0AAW2Z9N1_9EUKA</name>
<dbReference type="AlphaFoldDB" id="A0AAW2Z9N1"/>
<protein>
    <submittedName>
        <fullName evidence="2">StAR-related lipid transfer protein</fullName>
    </submittedName>
</protein>
<dbReference type="PANTHER" id="PTHR19308:SF14">
    <property type="entry name" value="START DOMAIN-CONTAINING PROTEIN"/>
    <property type="match status" value="1"/>
</dbReference>
<keyword evidence="3" id="KW-1185">Reference proteome</keyword>
<dbReference type="InterPro" id="IPR051213">
    <property type="entry name" value="START_lipid_transfer"/>
</dbReference>
<dbReference type="SUPFAM" id="SSF55961">
    <property type="entry name" value="Bet v1-like"/>
    <property type="match status" value="1"/>
</dbReference>